<reference evidence="1" key="1">
    <citation type="journal article" date="2022" name="Proc. Natl. Acad. Sci. U.S.A.">
        <title>Life cycle and functional genomics of the unicellular red alga Galdieria for elucidating algal and plant evolution and industrial use.</title>
        <authorList>
            <person name="Hirooka S."/>
            <person name="Itabashi T."/>
            <person name="Ichinose T.M."/>
            <person name="Onuma R."/>
            <person name="Fujiwara T."/>
            <person name="Yamashita S."/>
            <person name="Jong L.W."/>
            <person name="Tomita R."/>
            <person name="Iwane A.H."/>
            <person name="Miyagishima S.Y."/>
        </authorList>
    </citation>
    <scope>NUCLEOTIDE SEQUENCE</scope>
    <source>
        <strain evidence="1">NBRC 102759</strain>
    </source>
</reference>
<gene>
    <name evidence="1" type="ORF">GpartN1_g5172.t1</name>
</gene>
<dbReference type="Proteomes" id="UP001061958">
    <property type="component" value="Unassembled WGS sequence"/>
</dbReference>
<organism evidence="1 2">
    <name type="scientific">Galdieria partita</name>
    <dbReference type="NCBI Taxonomy" id="83374"/>
    <lineage>
        <taxon>Eukaryota</taxon>
        <taxon>Rhodophyta</taxon>
        <taxon>Bangiophyceae</taxon>
        <taxon>Galdieriales</taxon>
        <taxon>Galdieriaceae</taxon>
        <taxon>Galdieria</taxon>
    </lineage>
</organism>
<keyword evidence="2" id="KW-1185">Reference proteome</keyword>
<dbReference type="GO" id="GO:0000009">
    <property type="term" value="F:alpha-1,6-mannosyltransferase activity"/>
    <property type="evidence" value="ECO:0007669"/>
    <property type="project" value="InterPro"/>
</dbReference>
<dbReference type="GO" id="GO:0000136">
    <property type="term" value="C:mannan polymerase complex"/>
    <property type="evidence" value="ECO:0007669"/>
    <property type="project" value="TreeGrafter"/>
</dbReference>
<protein>
    <recommendedName>
        <fullName evidence="3">Initiation-specific alpha-1,6-mannosyltransferase</fullName>
    </recommendedName>
</protein>
<dbReference type="PANTHER" id="PTHR31834">
    <property type="entry name" value="INITIATION-SPECIFIC ALPHA-1,6-MANNOSYLTRANSFERASE"/>
    <property type="match status" value="1"/>
</dbReference>
<dbReference type="GO" id="GO:0006487">
    <property type="term" value="P:protein N-linked glycosylation"/>
    <property type="evidence" value="ECO:0007669"/>
    <property type="project" value="TreeGrafter"/>
</dbReference>
<evidence type="ECO:0000313" key="1">
    <source>
        <dbReference type="EMBL" id="GJQ13381.1"/>
    </source>
</evidence>
<comment type="caution">
    <text evidence="1">The sequence shown here is derived from an EMBL/GenBank/DDBJ whole genome shotgun (WGS) entry which is preliminary data.</text>
</comment>
<dbReference type="Gene3D" id="3.90.550.20">
    <property type="match status" value="1"/>
</dbReference>
<dbReference type="PANTHER" id="PTHR31834:SF1">
    <property type="entry name" value="INITIATION-SPECIFIC ALPHA-1,6-MANNOSYLTRANSFERASE"/>
    <property type="match status" value="1"/>
</dbReference>
<dbReference type="Pfam" id="PF04488">
    <property type="entry name" value="Gly_transf_sug"/>
    <property type="match status" value="1"/>
</dbReference>
<dbReference type="SUPFAM" id="SSF53448">
    <property type="entry name" value="Nucleotide-diphospho-sugar transferases"/>
    <property type="match status" value="1"/>
</dbReference>
<dbReference type="InterPro" id="IPR039367">
    <property type="entry name" value="Och1-like"/>
</dbReference>
<dbReference type="OrthoDB" id="409543at2759"/>
<dbReference type="InterPro" id="IPR029044">
    <property type="entry name" value="Nucleotide-diphossugar_trans"/>
</dbReference>
<dbReference type="AlphaFoldDB" id="A0A9C7Q0N8"/>
<evidence type="ECO:0008006" key="3">
    <source>
        <dbReference type="Google" id="ProtNLM"/>
    </source>
</evidence>
<accession>A0A9C7Q0N8</accession>
<dbReference type="EMBL" id="BQMJ01000043">
    <property type="protein sequence ID" value="GJQ13381.1"/>
    <property type="molecule type" value="Genomic_DNA"/>
</dbReference>
<sequence length="335" mass="38713">MSRWSRGLKTPQTINLLLLVIIIILLIDVAEHTMSCNKYSIGLLSRQNTVHIRSKVLRRAIFAAQAFYEKRQAGFTDHIPSIIHQIWYDWDKAMPPQVSRSVESFQQWNPHATRLLWRRKDLDELVEHFYPWLNNLFSRLPSAILKADFLRFLLLQQFGGVYSDIDTLCLKPAYEWSNGRSNVSLITGYEASLRDDMMWQTHPNMAKPLARDVQLASWTVAAAPLHPLVVRLVHGCVSKLGNMTSDEWVEYDVLEFAGPGAWTDVILDYIRSFGYTEDDIYRAQRPIQVSDVYILPAAGFRWESNGDEKWACIRHTFLGSWKSPSREKSNRIQSA</sequence>
<evidence type="ECO:0000313" key="2">
    <source>
        <dbReference type="Proteomes" id="UP001061958"/>
    </source>
</evidence>
<name>A0A9C7Q0N8_9RHOD</name>
<proteinExistence type="predicted"/>
<reference evidence="1" key="2">
    <citation type="submission" date="2022-01" db="EMBL/GenBank/DDBJ databases">
        <authorList>
            <person name="Hirooka S."/>
            <person name="Miyagishima S.Y."/>
        </authorList>
    </citation>
    <scope>NUCLEOTIDE SEQUENCE</scope>
    <source>
        <strain evidence="1">NBRC 102759</strain>
    </source>
</reference>
<dbReference type="InterPro" id="IPR007577">
    <property type="entry name" value="GlycoTrfase_DXD_sugar-bd_CS"/>
</dbReference>